<dbReference type="InterPro" id="IPR005151">
    <property type="entry name" value="Tail-specific_protease"/>
</dbReference>
<gene>
    <name evidence="3" type="ORF">FAZ19_12965</name>
</gene>
<accession>A0A4U0H2W5</accession>
<evidence type="ECO:0000259" key="1">
    <source>
        <dbReference type="Pfam" id="PF03572"/>
    </source>
</evidence>
<feature type="domain" description="Tail specific protease" evidence="1">
    <location>
        <begin position="197"/>
        <end position="349"/>
    </location>
</feature>
<dbReference type="PANTHER" id="PTHR32060:SF30">
    <property type="entry name" value="CARBOXY-TERMINAL PROCESSING PROTEASE CTPA"/>
    <property type="match status" value="1"/>
</dbReference>
<dbReference type="PANTHER" id="PTHR32060">
    <property type="entry name" value="TAIL-SPECIFIC PROTEASE"/>
    <property type="match status" value="1"/>
</dbReference>
<dbReference type="OrthoDB" id="7168509at2"/>
<dbReference type="InterPro" id="IPR029045">
    <property type="entry name" value="ClpP/crotonase-like_dom_sf"/>
</dbReference>
<protein>
    <submittedName>
        <fullName evidence="3">Peptidase S41</fullName>
    </submittedName>
</protein>
<dbReference type="GO" id="GO:0008236">
    <property type="term" value="F:serine-type peptidase activity"/>
    <property type="evidence" value="ECO:0007669"/>
    <property type="project" value="InterPro"/>
</dbReference>
<dbReference type="Gene3D" id="3.90.226.10">
    <property type="entry name" value="2-enoyl-CoA Hydratase, Chain A, domain 1"/>
    <property type="match status" value="1"/>
</dbReference>
<dbReference type="AlphaFoldDB" id="A0A4U0H2W5"/>
<name>A0A4U0H2W5_9SPHI</name>
<organism evidence="3 4">
    <name type="scientific">Sphingobacterium alkalisoli</name>
    <dbReference type="NCBI Taxonomy" id="1874115"/>
    <lineage>
        <taxon>Bacteria</taxon>
        <taxon>Pseudomonadati</taxon>
        <taxon>Bacteroidota</taxon>
        <taxon>Sphingobacteriia</taxon>
        <taxon>Sphingobacteriales</taxon>
        <taxon>Sphingobacteriaceae</taxon>
        <taxon>Sphingobacterium</taxon>
    </lineage>
</organism>
<dbReference type="InterPro" id="IPR036034">
    <property type="entry name" value="PDZ_sf"/>
</dbReference>
<dbReference type="Gene3D" id="3.30.750.170">
    <property type="match status" value="1"/>
</dbReference>
<dbReference type="GO" id="GO:0007165">
    <property type="term" value="P:signal transduction"/>
    <property type="evidence" value="ECO:0007669"/>
    <property type="project" value="TreeGrafter"/>
</dbReference>
<dbReference type="Pfam" id="PF18294">
    <property type="entry name" value="Pept_S41_N"/>
    <property type="match status" value="1"/>
</dbReference>
<reference evidence="3 4" key="1">
    <citation type="submission" date="2019-04" db="EMBL/GenBank/DDBJ databases">
        <title>Sphingobacterium olei sp. nov., isolated from oil-contaminated soil.</title>
        <authorList>
            <person name="Liu B."/>
        </authorList>
    </citation>
    <scope>NUCLEOTIDE SEQUENCE [LARGE SCALE GENOMIC DNA]</scope>
    <source>
        <strain evidence="3 4">Y3L14</strain>
    </source>
</reference>
<proteinExistence type="predicted"/>
<evidence type="ECO:0000313" key="4">
    <source>
        <dbReference type="Proteomes" id="UP000309872"/>
    </source>
</evidence>
<feature type="domain" description="Peptidase S41 N-terminal" evidence="2">
    <location>
        <begin position="36"/>
        <end position="80"/>
    </location>
</feature>
<evidence type="ECO:0000313" key="3">
    <source>
        <dbReference type="EMBL" id="TJY66001.1"/>
    </source>
</evidence>
<dbReference type="SUPFAM" id="SSF52096">
    <property type="entry name" value="ClpP/crotonase"/>
    <property type="match status" value="1"/>
</dbReference>
<dbReference type="SUPFAM" id="SSF50156">
    <property type="entry name" value="PDZ domain-like"/>
    <property type="match status" value="1"/>
</dbReference>
<dbReference type="EMBL" id="SUKA01000003">
    <property type="protein sequence ID" value="TJY66001.1"/>
    <property type="molecule type" value="Genomic_DNA"/>
</dbReference>
<dbReference type="Proteomes" id="UP000309872">
    <property type="component" value="Unassembled WGS sequence"/>
</dbReference>
<dbReference type="GO" id="GO:0004175">
    <property type="term" value="F:endopeptidase activity"/>
    <property type="evidence" value="ECO:0007669"/>
    <property type="project" value="TreeGrafter"/>
</dbReference>
<sequence>MNFRTVHYSVLLVLYVCMMTSCRKDEPNFPVGSDGAVNTWIREQMEQYYYWSSSLPSSRKIDFTPTAYFQSLLVKEDRFSAIMQTRQADTYGNTLLNTFGIDFLQVERPTGSVSLLSHIVPGSEGAKLALQRGDTVHSINGTPLRTADLPVLTQHALKNPSLALTLVDGSTYTLPASYISQPVVYPYHNFLLDADQKIAYLFLSTFDFSGAYELLKVVGDMRSSGVRDLILDLRYNSGGSVAFAAFTALALADVSPTDIFVNYKGNRHLNQLQETFGETLGRQPEGYSFSGSAVRESGLGLSRIVVLGTGHTASAAEMLINNLKPYISVIHIGEGTYGKDMASTTLTSPASVIGSEASWHILPMVYKIYNANNEGEYSKGLLPQRSVVEYATLPLYPFGDKRDALITDALTFLGSKRTLRLQRMSNLPTALPAAATLQFQSAPYEAKPIEIDFKN</sequence>
<comment type="caution">
    <text evidence="3">The sequence shown here is derived from an EMBL/GenBank/DDBJ whole genome shotgun (WGS) entry which is preliminary data.</text>
</comment>
<dbReference type="InterPro" id="IPR041613">
    <property type="entry name" value="Pept_S41_N"/>
</dbReference>
<evidence type="ECO:0000259" key="2">
    <source>
        <dbReference type="Pfam" id="PF18294"/>
    </source>
</evidence>
<dbReference type="PROSITE" id="PS51257">
    <property type="entry name" value="PROKAR_LIPOPROTEIN"/>
    <property type="match status" value="1"/>
</dbReference>
<dbReference type="GO" id="GO:0030288">
    <property type="term" value="C:outer membrane-bounded periplasmic space"/>
    <property type="evidence" value="ECO:0007669"/>
    <property type="project" value="TreeGrafter"/>
</dbReference>
<dbReference type="Gene3D" id="2.30.42.10">
    <property type="match status" value="1"/>
</dbReference>
<keyword evidence="4" id="KW-1185">Reference proteome</keyword>
<dbReference type="GO" id="GO:0006508">
    <property type="term" value="P:proteolysis"/>
    <property type="evidence" value="ECO:0007669"/>
    <property type="project" value="InterPro"/>
</dbReference>
<dbReference type="Pfam" id="PF03572">
    <property type="entry name" value="Peptidase_S41"/>
    <property type="match status" value="1"/>
</dbReference>